<evidence type="ECO:0000259" key="2">
    <source>
        <dbReference type="PROSITE" id="PS51192"/>
    </source>
</evidence>
<protein>
    <submittedName>
        <fullName evidence="3">DEAD/DEAH box helicase</fullName>
    </submittedName>
</protein>
<feature type="domain" description="Helicase ATP-binding" evidence="2">
    <location>
        <begin position="18"/>
        <end position="183"/>
    </location>
</feature>
<dbReference type="Proteomes" id="UP000216438">
    <property type="component" value="Chromosome"/>
</dbReference>
<reference evidence="3 4" key="2">
    <citation type="submission" date="2017-09" db="EMBL/GenBank/DDBJ databases">
        <title>The genome of whitefly Bemisia tabaci, a global crop pest, provides novel insights into virus transmission, host adaptation and insecticide resistance.</title>
        <authorList>
            <person name="Kaur N."/>
            <person name="Kliot A."/>
            <person name="Pinheiro P.V."/>
            <person name="Luan J."/>
            <person name="Zheng Y."/>
            <person name="Liu W."/>
            <person name="Sun H."/>
            <person name="Yang X."/>
            <person name="Xu Y."/>
            <person name="Luo Y."/>
            <person name="Kruse A."/>
            <person name="Fisher T.W."/>
            <person name="Nelson D.R."/>
            <person name="Elimelech M."/>
            <person name="MacCoss M."/>
            <person name="Johnson R."/>
            <person name="Cohen E."/>
            <person name="Hunter W.B."/>
            <person name="Brown J.K."/>
            <person name="Jander G."/>
            <person name="Cilia M."/>
            <person name="Douglas A.E."/>
            <person name="Ghanim M."/>
            <person name="Simmons A.M."/>
            <person name="Wintermantel W.M."/>
            <person name="Ling K.-S."/>
            <person name="Fei Z."/>
        </authorList>
    </citation>
    <scope>NUCLEOTIDE SEQUENCE [LARGE SCALE GENOMIC DNA]</scope>
    <source>
        <strain evidence="3 4">MEAM1</strain>
    </source>
</reference>
<sequence length="476" mass="53966">MTPSLNRELLHDYQHKAVAFIKNKPSCGLWVDMGLGKTITTLTAVADLMDSFTVGRVLVIAPLRVAVHTWPNEISHWEHTQHLSFEVITGSPAQRHARLNTKADIHIINRELVPWLVSTLGKHWPYDMVIIDEASSFKSSKAQRFKALKKILPKVDRMVELTGTPASNGLLDVWAPVFLLDKGERLGKTFSGFRDRYFMGDYMGYHWEPRKGSEKEIYERLQDVCLTLSAQDYIKMPQRIDNIIPLAMPSKASHQYRELEKEFLLELEQKTVEVNSAAALTNKLLQFSNGALYTDDKGAFETVHDTKLDALEEMIQEAAGQPVLVAYNYKSDLARIKARFPKAEPIGHASDTIDRWNTGKIPILLAHPASAGHGLNLQSGGNIIVWFGLNWSLELYQQFNARLHRKGQTRPVFIHHLVMNDSIDVTVLEALQNKRITQKALLDALKKDITGRLAPDLSLRPYKNFQLITIKGLYDE</sequence>
<dbReference type="EMBL" id="CP016303">
    <property type="protein sequence ID" value="ASX25895.1"/>
    <property type="molecule type" value="Genomic_DNA"/>
</dbReference>
<dbReference type="PROSITE" id="PS51192">
    <property type="entry name" value="HELICASE_ATP_BIND_1"/>
    <property type="match status" value="1"/>
</dbReference>
<evidence type="ECO:0000256" key="1">
    <source>
        <dbReference type="ARBA" id="ARBA00022806"/>
    </source>
</evidence>
<evidence type="ECO:0000313" key="4">
    <source>
        <dbReference type="Proteomes" id="UP000216438"/>
    </source>
</evidence>
<dbReference type="GO" id="GO:0005524">
    <property type="term" value="F:ATP binding"/>
    <property type="evidence" value="ECO:0007669"/>
    <property type="project" value="InterPro"/>
</dbReference>
<keyword evidence="1 3" id="KW-0547">Nucleotide-binding</keyword>
<gene>
    <name evidence="3" type="ORF">BA171_01765</name>
</gene>
<proteinExistence type="predicted"/>
<dbReference type="SMART" id="SM00487">
    <property type="entry name" value="DEXDc"/>
    <property type="match status" value="1"/>
</dbReference>
<keyword evidence="1 3" id="KW-0378">Hydrolase</keyword>
<reference evidence="4" key="1">
    <citation type="submission" date="2016-06" db="EMBL/GenBank/DDBJ databases">
        <authorList>
            <person name="Chen W."/>
            <person name="Hasegawa D.K."/>
        </authorList>
    </citation>
    <scope>NUCLEOTIDE SEQUENCE [LARGE SCALE GENOMIC DNA]</scope>
    <source>
        <strain evidence="4">MEAM1</strain>
    </source>
</reference>
<dbReference type="SUPFAM" id="SSF52540">
    <property type="entry name" value="P-loop containing nucleoside triphosphate hydrolases"/>
    <property type="match status" value="2"/>
</dbReference>
<name>A0A249DXB1_9ENTR</name>
<evidence type="ECO:0000313" key="3">
    <source>
        <dbReference type="EMBL" id="ASX25895.1"/>
    </source>
</evidence>
<organism evidence="3 4">
    <name type="scientific">Candidatus Hamiltonella defensa</name>
    <name type="common">Bemisia tabaci</name>
    <dbReference type="NCBI Taxonomy" id="672795"/>
    <lineage>
        <taxon>Bacteria</taxon>
        <taxon>Pseudomonadati</taxon>
        <taxon>Pseudomonadota</taxon>
        <taxon>Gammaproteobacteria</taxon>
        <taxon>Enterobacterales</taxon>
        <taxon>Enterobacteriaceae</taxon>
        <taxon>aphid secondary symbionts</taxon>
        <taxon>Candidatus Williamhamiltonella</taxon>
    </lineage>
</organism>
<dbReference type="InterPro" id="IPR038718">
    <property type="entry name" value="SNF2-like_sf"/>
</dbReference>
<dbReference type="PANTHER" id="PTHR10799">
    <property type="entry name" value="SNF2/RAD54 HELICASE FAMILY"/>
    <property type="match status" value="1"/>
</dbReference>
<dbReference type="AlphaFoldDB" id="A0A249DXB1"/>
<dbReference type="Gene3D" id="3.40.50.10810">
    <property type="entry name" value="Tandem AAA-ATPase domain"/>
    <property type="match status" value="1"/>
</dbReference>
<dbReference type="InterPro" id="IPR027417">
    <property type="entry name" value="P-loop_NTPase"/>
</dbReference>
<dbReference type="RefSeq" id="WP_016857275.1">
    <property type="nucleotide sequence ID" value="NZ_CP016303.1"/>
</dbReference>
<dbReference type="GO" id="GO:0004386">
    <property type="term" value="F:helicase activity"/>
    <property type="evidence" value="ECO:0007669"/>
    <property type="project" value="UniProtKB-KW"/>
</dbReference>
<keyword evidence="1 3" id="KW-0067">ATP-binding</keyword>
<dbReference type="Gene3D" id="3.40.50.300">
    <property type="entry name" value="P-loop containing nucleotide triphosphate hydrolases"/>
    <property type="match status" value="1"/>
</dbReference>
<keyword evidence="1 3" id="KW-0347">Helicase</keyword>
<accession>A0A249DXB1</accession>
<dbReference type="InterPro" id="IPR014001">
    <property type="entry name" value="Helicase_ATP-bd"/>
</dbReference>
<dbReference type="Pfam" id="PF00176">
    <property type="entry name" value="SNF2-rel_dom"/>
    <property type="match status" value="1"/>
</dbReference>
<dbReference type="InterPro" id="IPR000330">
    <property type="entry name" value="SNF2_N"/>
</dbReference>